<dbReference type="EMBL" id="HBGK01052456">
    <property type="protein sequence ID" value="CAD9311865.1"/>
    <property type="molecule type" value="Transcribed_RNA"/>
</dbReference>
<protein>
    <submittedName>
        <fullName evidence="4">Uncharacterized protein</fullName>
    </submittedName>
</protein>
<evidence type="ECO:0000256" key="2">
    <source>
        <dbReference type="SAM" id="Phobius"/>
    </source>
</evidence>
<keyword evidence="2" id="KW-1133">Transmembrane helix</keyword>
<feature type="region of interest" description="Disordered" evidence="1">
    <location>
        <begin position="324"/>
        <end position="405"/>
    </location>
</feature>
<feature type="compositionally biased region" description="Basic and acidic residues" evidence="1">
    <location>
        <begin position="334"/>
        <end position="345"/>
    </location>
</feature>
<keyword evidence="3" id="KW-0732">Signal</keyword>
<feature type="signal peptide" evidence="3">
    <location>
        <begin position="1"/>
        <end position="22"/>
    </location>
</feature>
<feature type="chain" id="PRO_5031227048" evidence="3">
    <location>
        <begin position="23"/>
        <end position="405"/>
    </location>
</feature>
<gene>
    <name evidence="4" type="ORF">GOCE00092_LOCUS27603</name>
</gene>
<evidence type="ECO:0000256" key="1">
    <source>
        <dbReference type="SAM" id="MobiDB-lite"/>
    </source>
</evidence>
<keyword evidence="2" id="KW-0812">Transmembrane</keyword>
<sequence>MTTRRTILALLHLTCALAGVRAFTRPSALRQHRLRTGGRDCAPSKEDNWVDLGGRRRRNTALPALVPVSVEDAATFLNVGGVPNAAQYFSYFGRTQREKYARAMDAFAVSFVGVFFSYFLSFLLGSFLSTVFGFIALFWGFFGPELEAYQRNWELLGGRRLIDPWYGRQNEELPLDQQGLYTALFLGVINDLCVVEFTHSEKEYELDSFIDYRMDEDELEAETGNPYLLRLRMDDTNGRELQVHARMSEEYLDLQVGQSIAGVLLAGSSNFQQLSAMTDFCVPDARRWIGDYPYLDRRAFESYLVETEELWDMMEDERLAFAEEAGIDAQPSRGDQERPPRYDRYGEDEDQGYYRGIEATDATAWKPRSSFEQEERYYDEVQQREGSRADSPSSQRFYDDAEYYD</sequence>
<reference evidence="4" key="1">
    <citation type="submission" date="2021-01" db="EMBL/GenBank/DDBJ databases">
        <authorList>
            <person name="Corre E."/>
            <person name="Pelletier E."/>
            <person name="Niang G."/>
            <person name="Scheremetjew M."/>
            <person name="Finn R."/>
            <person name="Kale V."/>
            <person name="Holt S."/>
            <person name="Cochrane G."/>
            <person name="Meng A."/>
            <person name="Brown T."/>
            <person name="Cohen L."/>
        </authorList>
    </citation>
    <scope>NUCLEOTIDE SEQUENCE</scope>
    <source>
        <strain evidence="4">CCMP 410</strain>
    </source>
</reference>
<accession>A0A7S1VUM8</accession>
<evidence type="ECO:0000256" key="3">
    <source>
        <dbReference type="SAM" id="SignalP"/>
    </source>
</evidence>
<feature type="compositionally biased region" description="Basic and acidic residues" evidence="1">
    <location>
        <begin position="369"/>
        <end position="388"/>
    </location>
</feature>
<name>A0A7S1VUM8_9STRA</name>
<keyword evidence="2" id="KW-0472">Membrane</keyword>
<proteinExistence type="predicted"/>
<dbReference type="AlphaFoldDB" id="A0A7S1VUM8"/>
<organism evidence="4">
    <name type="scientific">Grammatophora oceanica</name>
    <dbReference type="NCBI Taxonomy" id="210454"/>
    <lineage>
        <taxon>Eukaryota</taxon>
        <taxon>Sar</taxon>
        <taxon>Stramenopiles</taxon>
        <taxon>Ochrophyta</taxon>
        <taxon>Bacillariophyta</taxon>
        <taxon>Fragilariophyceae</taxon>
        <taxon>Fragilariophycidae</taxon>
        <taxon>Rhabdonematales</taxon>
        <taxon>Grammatophoraceae</taxon>
        <taxon>Grammatophora</taxon>
    </lineage>
</organism>
<evidence type="ECO:0000313" key="4">
    <source>
        <dbReference type="EMBL" id="CAD9311865.1"/>
    </source>
</evidence>
<feature type="transmembrane region" description="Helical" evidence="2">
    <location>
        <begin position="115"/>
        <end position="142"/>
    </location>
</feature>